<gene>
    <name evidence="1" type="ORF">HJG60_009794</name>
</gene>
<accession>A0A834ELC1</accession>
<name>A0A834ELC1_9CHIR</name>
<dbReference type="AlphaFoldDB" id="A0A834ELC1"/>
<reference evidence="1 2" key="1">
    <citation type="journal article" date="2020" name="Nature">
        <title>Six reference-quality genomes reveal evolution of bat adaptations.</title>
        <authorList>
            <person name="Jebb D."/>
            <person name="Huang Z."/>
            <person name="Pippel M."/>
            <person name="Hughes G.M."/>
            <person name="Lavrichenko K."/>
            <person name="Devanna P."/>
            <person name="Winkler S."/>
            <person name="Jermiin L.S."/>
            <person name="Skirmuntt E.C."/>
            <person name="Katzourakis A."/>
            <person name="Burkitt-Gray L."/>
            <person name="Ray D.A."/>
            <person name="Sullivan K.A.M."/>
            <person name="Roscito J.G."/>
            <person name="Kirilenko B.M."/>
            <person name="Davalos L.M."/>
            <person name="Corthals A.P."/>
            <person name="Power M.L."/>
            <person name="Jones G."/>
            <person name="Ransome R.D."/>
            <person name="Dechmann D.K.N."/>
            <person name="Locatelli A.G."/>
            <person name="Puechmaille S.J."/>
            <person name="Fedrigo O."/>
            <person name="Jarvis E.D."/>
            <person name="Hiller M."/>
            <person name="Vernes S.C."/>
            <person name="Myers E.W."/>
            <person name="Teeling E.C."/>
        </authorList>
    </citation>
    <scope>NUCLEOTIDE SEQUENCE [LARGE SCALE GENOMIC DNA]</scope>
    <source>
        <strain evidence="1">Bat1K_MPI-CBG_1</strain>
    </source>
</reference>
<dbReference type="EMBL" id="JABVXQ010000002">
    <property type="protein sequence ID" value="KAF6125275.1"/>
    <property type="molecule type" value="Genomic_DNA"/>
</dbReference>
<proteinExistence type="predicted"/>
<dbReference type="Proteomes" id="UP000664940">
    <property type="component" value="Unassembled WGS sequence"/>
</dbReference>
<sequence length="132" mass="14977">MCKLNAKFDIDLLLYLLSHFEWDDHIVHIVTQQHLPPPLTSIVKLSLFTHVQSSPLTAARLHQCRTNRSCYSNNGWTFSGQTSYTLCSAFSRLLPLFSKSLILFRKRTEAKVAVALTHLTEVGQGSLRVRGH</sequence>
<evidence type="ECO:0000313" key="1">
    <source>
        <dbReference type="EMBL" id="KAF6125275.1"/>
    </source>
</evidence>
<comment type="caution">
    <text evidence="1">The sequence shown here is derived from an EMBL/GenBank/DDBJ whole genome shotgun (WGS) entry which is preliminary data.</text>
</comment>
<evidence type="ECO:0000313" key="2">
    <source>
        <dbReference type="Proteomes" id="UP000664940"/>
    </source>
</evidence>
<protein>
    <submittedName>
        <fullName evidence="1">Uncharacterized protein</fullName>
    </submittedName>
</protein>
<organism evidence="1 2">
    <name type="scientific">Phyllostomus discolor</name>
    <name type="common">pale spear-nosed bat</name>
    <dbReference type="NCBI Taxonomy" id="89673"/>
    <lineage>
        <taxon>Eukaryota</taxon>
        <taxon>Metazoa</taxon>
        <taxon>Chordata</taxon>
        <taxon>Craniata</taxon>
        <taxon>Vertebrata</taxon>
        <taxon>Euteleostomi</taxon>
        <taxon>Mammalia</taxon>
        <taxon>Eutheria</taxon>
        <taxon>Laurasiatheria</taxon>
        <taxon>Chiroptera</taxon>
        <taxon>Yangochiroptera</taxon>
        <taxon>Phyllostomidae</taxon>
        <taxon>Phyllostominae</taxon>
        <taxon>Phyllostomus</taxon>
    </lineage>
</organism>